<dbReference type="EMBL" id="RKLN01000001">
    <property type="protein sequence ID" value="RVW06230.1"/>
    <property type="molecule type" value="Genomic_DNA"/>
</dbReference>
<proteinExistence type="predicted"/>
<protein>
    <submittedName>
        <fullName evidence="4">Phage major capsid protein</fullName>
    </submittedName>
</protein>
<reference evidence="4 5" key="1">
    <citation type="submission" date="2018-11" db="EMBL/GenBank/DDBJ databases">
        <title>Rhodococcus spongicola sp. nov. and Rhodococcus xishaensis sp. nov. from marine sponges.</title>
        <authorList>
            <person name="Li L."/>
            <person name="Lin H.W."/>
        </authorList>
    </citation>
    <scope>NUCLEOTIDE SEQUENCE [LARGE SCALE GENOMIC DNA]</scope>
    <source>
        <strain evidence="4 5">LHW50502</strain>
    </source>
</reference>
<dbReference type="NCBIfam" id="TIGR01554">
    <property type="entry name" value="major_cap_HK97"/>
    <property type="match status" value="1"/>
</dbReference>
<dbReference type="InterPro" id="IPR054612">
    <property type="entry name" value="Phage_capsid-like_C"/>
</dbReference>
<organism evidence="4 5">
    <name type="scientific">Rhodococcus spongiicola</name>
    <dbReference type="NCBI Taxonomy" id="2487352"/>
    <lineage>
        <taxon>Bacteria</taxon>
        <taxon>Bacillati</taxon>
        <taxon>Actinomycetota</taxon>
        <taxon>Actinomycetes</taxon>
        <taxon>Mycobacteriales</taxon>
        <taxon>Nocardiaceae</taxon>
        <taxon>Rhodococcus</taxon>
    </lineage>
</organism>
<gene>
    <name evidence="4" type="ORF">EF834_01890</name>
</gene>
<accession>A0A438B5K4</accession>
<dbReference type="Pfam" id="PF05065">
    <property type="entry name" value="Phage_capsid"/>
    <property type="match status" value="1"/>
</dbReference>
<feature type="domain" description="Phage capsid-like C-terminal" evidence="3">
    <location>
        <begin position="141"/>
        <end position="416"/>
    </location>
</feature>
<sequence>MNLVEKRAEAKAKAHKILDDAKAAGVEPTPEQVAEVESLIEEAKSLGGKIAAAKKGDQLLSALDALGDASAKAGGDEMGGDEGAPKGFSTAGRKSRSLGEHFLKEAGDSISGVKGRRFSLSTAEFKAAGDTHTVGGWSDGVPLLTDYDRTVVQAYRPMLTIADLLGRGQISGNAISYLVEGAREGGFDTVAEGGAKPQFHYANPTSVVDALKKIAGFIKISDEFIEDAPFLKSEIDGRLLHDLATFEEAQLLNGDGLGQNLTGLLTRSGIQTETAAAAADNADAVFRSMTKISTASGLNADGIVINPVDYQAFRLSKDANGQYFGGGFFAGQYGNGGVPMNPPLWGLRTVVTPAITAGTVLVGAFSQSATLYRKGGVRVEATNSHDDDFTNNLVTIRAEERVALAVRRPLGFVKLTLSAA</sequence>
<comment type="subcellular location">
    <subcellularLocation>
        <location evidence="1">Virion</location>
    </subcellularLocation>
</comment>
<keyword evidence="5" id="KW-1185">Reference proteome</keyword>
<evidence type="ECO:0000259" key="3">
    <source>
        <dbReference type="Pfam" id="PF05065"/>
    </source>
</evidence>
<dbReference type="Gene3D" id="3.30.2400.10">
    <property type="entry name" value="Major capsid protein gp5"/>
    <property type="match status" value="1"/>
</dbReference>
<evidence type="ECO:0000256" key="2">
    <source>
        <dbReference type="SAM" id="MobiDB-lite"/>
    </source>
</evidence>
<evidence type="ECO:0000256" key="1">
    <source>
        <dbReference type="ARBA" id="ARBA00004328"/>
    </source>
</evidence>
<evidence type="ECO:0000313" key="5">
    <source>
        <dbReference type="Proteomes" id="UP000284333"/>
    </source>
</evidence>
<dbReference type="Proteomes" id="UP000284333">
    <property type="component" value="Unassembled WGS sequence"/>
</dbReference>
<dbReference type="InterPro" id="IPR024455">
    <property type="entry name" value="Phage_capsid"/>
</dbReference>
<dbReference type="OrthoDB" id="8444243at2"/>
<dbReference type="SUPFAM" id="SSF56563">
    <property type="entry name" value="Major capsid protein gp5"/>
    <property type="match status" value="1"/>
</dbReference>
<comment type="caution">
    <text evidence="4">The sequence shown here is derived from an EMBL/GenBank/DDBJ whole genome shotgun (WGS) entry which is preliminary data.</text>
</comment>
<feature type="region of interest" description="Disordered" evidence="2">
    <location>
        <begin position="71"/>
        <end position="93"/>
    </location>
</feature>
<dbReference type="AlphaFoldDB" id="A0A438B5K4"/>
<dbReference type="RefSeq" id="WP_127945171.1">
    <property type="nucleotide sequence ID" value="NZ_RKLN01000001.1"/>
</dbReference>
<evidence type="ECO:0000313" key="4">
    <source>
        <dbReference type="EMBL" id="RVW06230.1"/>
    </source>
</evidence>
<name>A0A438B5K4_9NOCA</name>
<dbReference type="Gene3D" id="3.30.2320.10">
    <property type="entry name" value="hypothetical protein PF0899 domain"/>
    <property type="match status" value="1"/>
</dbReference>